<gene>
    <name evidence="1" type="ORF">K488DRAFT_48530</name>
</gene>
<sequence>MTPLLSNAGSLDFTQILTRGHTLPCSTAAHAFSQIVQPSNRFQLALDALLPILESPRSELSHRILVTYILYSMYAPHPIRLNPFRSALYDTFVEERKFAIDNPNPDGASDREQLVWVLWKVLRGDGQDLGPFSPSQFVRSALPSKLRASNLLLDEGAAEDDFAALVPTHVEEPASDALVPPAPVSAETDAQTRALSQAMTLLLAARDRVLTLSELRILNPLIPELTSPPVITSFDLPPLIAHNPTLAYPLLVTLIAHGPGLYFDMLAQLPPTLPTFDVLGRLLRDVTPVHEPAGGTSTVADVTRAEVLGRFIIGCIGWLDEAEVQEREGFVSDDRFSQGVRNLCRFYTSLINLGIINPTVDTDSVEMITFTLRQARFEEANTLYRILVASRL</sequence>
<reference evidence="1" key="1">
    <citation type="submission" date="2021-02" db="EMBL/GenBank/DDBJ databases">
        <authorList>
            <consortium name="DOE Joint Genome Institute"/>
            <person name="Ahrendt S."/>
            <person name="Looney B.P."/>
            <person name="Miyauchi S."/>
            <person name="Morin E."/>
            <person name="Drula E."/>
            <person name="Courty P.E."/>
            <person name="Chicoki N."/>
            <person name="Fauchery L."/>
            <person name="Kohler A."/>
            <person name="Kuo A."/>
            <person name="Labutti K."/>
            <person name="Pangilinan J."/>
            <person name="Lipzen A."/>
            <person name="Riley R."/>
            <person name="Andreopoulos W."/>
            <person name="He G."/>
            <person name="Johnson J."/>
            <person name="Barry K.W."/>
            <person name="Grigoriev I.V."/>
            <person name="Nagy L."/>
            <person name="Hibbett D."/>
            <person name="Henrissat B."/>
            <person name="Matheny P.B."/>
            <person name="Labbe J."/>
            <person name="Martin F."/>
        </authorList>
    </citation>
    <scope>NUCLEOTIDE SEQUENCE</scope>
    <source>
        <strain evidence="1">EC-137</strain>
    </source>
</reference>
<dbReference type="EMBL" id="MU273529">
    <property type="protein sequence ID" value="KAI0033045.1"/>
    <property type="molecule type" value="Genomic_DNA"/>
</dbReference>
<keyword evidence="2" id="KW-1185">Reference proteome</keyword>
<evidence type="ECO:0000313" key="2">
    <source>
        <dbReference type="Proteomes" id="UP000814128"/>
    </source>
</evidence>
<comment type="caution">
    <text evidence="1">The sequence shown here is derived from an EMBL/GenBank/DDBJ whole genome shotgun (WGS) entry which is preliminary data.</text>
</comment>
<organism evidence="1 2">
    <name type="scientific">Vararia minispora EC-137</name>
    <dbReference type="NCBI Taxonomy" id="1314806"/>
    <lineage>
        <taxon>Eukaryota</taxon>
        <taxon>Fungi</taxon>
        <taxon>Dikarya</taxon>
        <taxon>Basidiomycota</taxon>
        <taxon>Agaricomycotina</taxon>
        <taxon>Agaricomycetes</taxon>
        <taxon>Russulales</taxon>
        <taxon>Lachnocladiaceae</taxon>
        <taxon>Vararia</taxon>
    </lineage>
</organism>
<proteinExistence type="predicted"/>
<name>A0ACB8QNC4_9AGAM</name>
<evidence type="ECO:0000313" key="1">
    <source>
        <dbReference type="EMBL" id="KAI0033045.1"/>
    </source>
</evidence>
<protein>
    <submittedName>
        <fullName evidence="1">Uncharacterized protein</fullName>
    </submittedName>
</protein>
<accession>A0ACB8QNC4</accession>
<dbReference type="Proteomes" id="UP000814128">
    <property type="component" value="Unassembled WGS sequence"/>
</dbReference>
<reference evidence="1" key="2">
    <citation type="journal article" date="2022" name="New Phytol.">
        <title>Evolutionary transition to the ectomycorrhizal habit in the genomes of a hyperdiverse lineage of mushroom-forming fungi.</title>
        <authorList>
            <person name="Looney B."/>
            <person name="Miyauchi S."/>
            <person name="Morin E."/>
            <person name="Drula E."/>
            <person name="Courty P.E."/>
            <person name="Kohler A."/>
            <person name="Kuo A."/>
            <person name="LaButti K."/>
            <person name="Pangilinan J."/>
            <person name="Lipzen A."/>
            <person name="Riley R."/>
            <person name="Andreopoulos W."/>
            <person name="He G."/>
            <person name="Johnson J."/>
            <person name="Nolan M."/>
            <person name="Tritt A."/>
            <person name="Barry K.W."/>
            <person name="Grigoriev I.V."/>
            <person name="Nagy L.G."/>
            <person name="Hibbett D."/>
            <person name="Henrissat B."/>
            <person name="Matheny P.B."/>
            <person name="Labbe J."/>
            <person name="Martin F.M."/>
        </authorList>
    </citation>
    <scope>NUCLEOTIDE SEQUENCE</scope>
    <source>
        <strain evidence="1">EC-137</strain>
    </source>
</reference>